<protein>
    <submittedName>
        <fullName evidence="1">Uncharacterized protein</fullName>
    </submittedName>
</protein>
<reference evidence="1 2" key="1">
    <citation type="journal article" date="2019" name="Sci. Rep.">
        <title>Orb-weaving spider Araneus ventricosus genome elucidates the spidroin gene catalogue.</title>
        <authorList>
            <person name="Kono N."/>
            <person name="Nakamura H."/>
            <person name="Ohtoshi R."/>
            <person name="Moran D.A.P."/>
            <person name="Shinohara A."/>
            <person name="Yoshida Y."/>
            <person name="Fujiwara M."/>
            <person name="Mori M."/>
            <person name="Tomita M."/>
            <person name="Arakawa K."/>
        </authorList>
    </citation>
    <scope>NUCLEOTIDE SEQUENCE [LARGE SCALE GENOMIC DNA]</scope>
</reference>
<organism evidence="1 2">
    <name type="scientific">Araneus ventricosus</name>
    <name type="common">Orbweaver spider</name>
    <name type="synonym">Epeira ventricosa</name>
    <dbReference type="NCBI Taxonomy" id="182803"/>
    <lineage>
        <taxon>Eukaryota</taxon>
        <taxon>Metazoa</taxon>
        <taxon>Ecdysozoa</taxon>
        <taxon>Arthropoda</taxon>
        <taxon>Chelicerata</taxon>
        <taxon>Arachnida</taxon>
        <taxon>Araneae</taxon>
        <taxon>Araneomorphae</taxon>
        <taxon>Entelegynae</taxon>
        <taxon>Araneoidea</taxon>
        <taxon>Araneidae</taxon>
        <taxon>Araneus</taxon>
    </lineage>
</organism>
<comment type="caution">
    <text evidence="1">The sequence shown here is derived from an EMBL/GenBank/DDBJ whole genome shotgun (WGS) entry which is preliminary data.</text>
</comment>
<dbReference type="EMBL" id="BGPR01024779">
    <property type="protein sequence ID" value="GBN93108.1"/>
    <property type="molecule type" value="Genomic_DNA"/>
</dbReference>
<dbReference type="OrthoDB" id="4843387at2759"/>
<sequence length="117" mass="12857">MQITEICNPSAYRHAVGSAYIRQQVYVKDVGSVPAATMAGYQDLNFNAGALRNVSVRTVERTIIDMGFRNRCPTRLPLLIVWHTALRLAWAGYAAIELLMTGIKLSGLMSLISNCIG</sequence>
<accession>A0A4Y2SXK5</accession>
<name>A0A4Y2SXK5_ARAVE</name>
<keyword evidence="2" id="KW-1185">Reference proteome</keyword>
<evidence type="ECO:0000313" key="2">
    <source>
        <dbReference type="Proteomes" id="UP000499080"/>
    </source>
</evidence>
<dbReference type="Proteomes" id="UP000499080">
    <property type="component" value="Unassembled WGS sequence"/>
</dbReference>
<evidence type="ECO:0000313" key="1">
    <source>
        <dbReference type="EMBL" id="GBN93108.1"/>
    </source>
</evidence>
<proteinExistence type="predicted"/>
<gene>
    <name evidence="1" type="ORF">AVEN_105719_1</name>
</gene>
<dbReference type="AlphaFoldDB" id="A0A4Y2SXK5"/>